<evidence type="ECO:0000259" key="7">
    <source>
        <dbReference type="Pfam" id="PF00700"/>
    </source>
</evidence>
<keyword evidence="8" id="KW-0282">Flagellum</keyword>
<dbReference type="PRINTS" id="PR00207">
    <property type="entry name" value="FLAGELLIN"/>
</dbReference>
<dbReference type="PANTHER" id="PTHR42792">
    <property type="entry name" value="FLAGELLIN"/>
    <property type="match status" value="1"/>
</dbReference>
<dbReference type="InterPro" id="IPR042187">
    <property type="entry name" value="Flagellin_C_sub2"/>
</dbReference>
<evidence type="ECO:0000256" key="4">
    <source>
        <dbReference type="RuleBase" id="RU362073"/>
    </source>
</evidence>
<sequence length="439" mass="47415">MALVVKNNMQAKNTLNQLNRNEKALSKDLKKVASGMKINSAADDASGLSIAEKMDVRLRSLEQDNQNVQNGNSMLKVAEGAMSSTVDILKTMKEKVINAANDTNSDADRAIIQKEIDQAIDQIDDNANAMYNGKVMLDGSKNDYVKEPGTFTHLTNSSFADGVGESTPLVNLTARTGDSVGILAGDTITVSYVKNGETHIKSFTVEEETWFGDVFDWTPCNEDLTIQDFPEDRSTIGEDQFGNTVYTPDRGEAITYRSKNPGIDGQVSGLTICVQDKEGNLRKSANAILDNFNETIRAQNPTPDNAIVLQSGTKANEAIKVGFSDMRSVALGLKTPEGKTLNISTQANANAAINVVDTALQKVLDLQTKIGSVESRLDYTSSNITVAAENTQSSMSVIRDADMAKEMTAYTKDNVLLQASQSMLAQANQNSSSVLSLLQ</sequence>
<keyword evidence="4" id="KW-0964">Secreted</keyword>
<dbReference type="InterPro" id="IPR001029">
    <property type="entry name" value="Flagellin_N"/>
</dbReference>
<evidence type="ECO:0000259" key="6">
    <source>
        <dbReference type="Pfam" id="PF00669"/>
    </source>
</evidence>
<dbReference type="EMBL" id="SVCA01000007">
    <property type="protein sequence ID" value="MBE6085551.1"/>
    <property type="molecule type" value="Genomic_DNA"/>
</dbReference>
<feature type="domain" description="Flagellin N-terminal" evidence="6">
    <location>
        <begin position="5"/>
        <end position="141"/>
    </location>
</feature>
<dbReference type="InterPro" id="IPR001492">
    <property type="entry name" value="Flagellin"/>
</dbReference>
<dbReference type="GO" id="GO:0005198">
    <property type="term" value="F:structural molecule activity"/>
    <property type="evidence" value="ECO:0007669"/>
    <property type="project" value="UniProtKB-UniRule"/>
</dbReference>
<evidence type="ECO:0000313" key="9">
    <source>
        <dbReference type="Proteomes" id="UP000772151"/>
    </source>
</evidence>
<dbReference type="AlphaFoldDB" id="A0A927WIT9"/>
<keyword evidence="3 4" id="KW-0975">Bacterial flagellum</keyword>
<dbReference type="RefSeq" id="WP_303669656.1">
    <property type="nucleotide sequence ID" value="NZ_SVCA01000007.1"/>
</dbReference>
<evidence type="ECO:0000256" key="1">
    <source>
        <dbReference type="ARBA" id="ARBA00005709"/>
    </source>
</evidence>
<dbReference type="Gene3D" id="1.20.1330.10">
    <property type="entry name" value="f41 fragment of flagellin, N-terminal domain"/>
    <property type="match status" value="2"/>
</dbReference>
<name>A0A927WIT9_SELRU</name>
<evidence type="ECO:0000256" key="3">
    <source>
        <dbReference type="ARBA" id="ARBA00023143"/>
    </source>
</evidence>
<dbReference type="PANTHER" id="PTHR42792:SF2">
    <property type="entry name" value="FLAGELLIN"/>
    <property type="match status" value="1"/>
</dbReference>
<comment type="similarity">
    <text evidence="1 4">Belongs to the bacterial flagellin family.</text>
</comment>
<dbReference type="Pfam" id="PF00700">
    <property type="entry name" value="Flagellin_C"/>
    <property type="match status" value="1"/>
</dbReference>
<evidence type="ECO:0000256" key="5">
    <source>
        <dbReference type="SAM" id="Coils"/>
    </source>
</evidence>
<dbReference type="Pfam" id="PF00669">
    <property type="entry name" value="Flagellin_N"/>
    <property type="match status" value="1"/>
</dbReference>
<comment type="caution">
    <text evidence="8">The sequence shown here is derived from an EMBL/GenBank/DDBJ whole genome shotgun (WGS) entry which is preliminary data.</text>
</comment>
<keyword evidence="5" id="KW-0175">Coiled coil</keyword>
<protein>
    <recommendedName>
        <fullName evidence="2 4">Flagellin</fullName>
    </recommendedName>
</protein>
<dbReference type="SUPFAM" id="SSF64518">
    <property type="entry name" value="Phase 1 flagellin"/>
    <property type="match status" value="1"/>
</dbReference>
<dbReference type="Gene3D" id="6.10.10.10">
    <property type="entry name" value="Flagellar export chaperone, C-terminal domain"/>
    <property type="match status" value="1"/>
</dbReference>
<evidence type="ECO:0000256" key="2">
    <source>
        <dbReference type="ARBA" id="ARBA00020110"/>
    </source>
</evidence>
<keyword evidence="8" id="KW-0966">Cell projection</keyword>
<proteinExistence type="inferred from homology"/>
<organism evidence="8 9">
    <name type="scientific">Selenomonas ruminantium</name>
    <dbReference type="NCBI Taxonomy" id="971"/>
    <lineage>
        <taxon>Bacteria</taxon>
        <taxon>Bacillati</taxon>
        <taxon>Bacillota</taxon>
        <taxon>Negativicutes</taxon>
        <taxon>Selenomonadales</taxon>
        <taxon>Selenomonadaceae</taxon>
        <taxon>Selenomonas</taxon>
    </lineage>
</organism>
<dbReference type="GO" id="GO:0005576">
    <property type="term" value="C:extracellular region"/>
    <property type="evidence" value="ECO:0007669"/>
    <property type="project" value="UniProtKB-SubCell"/>
</dbReference>
<dbReference type="GO" id="GO:0009288">
    <property type="term" value="C:bacterial-type flagellum"/>
    <property type="evidence" value="ECO:0007669"/>
    <property type="project" value="UniProtKB-SubCell"/>
</dbReference>
<feature type="coiled-coil region" evidence="5">
    <location>
        <begin position="1"/>
        <end position="71"/>
    </location>
</feature>
<gene>
    <name evidence="8" type="ORF">E7203_08905</name>
</gene>
<evidence type="ECO:0000313" key="8">
    <source>
        <dbReference type="EMBL" id="MBE6085551.1"/>
    </source>
</evidence>
<comment type="function">
    <text evidence="4">Flagellin is the subunit protein which polymerizes to form the filaments of bacterial flagella.</text>
</comment>
<dbReference type="InterPro" id="IPR046358">
    <property type="entry name" value="Flagellin_C"/>
</dbReference>
<accession>A0A927WIT9</accession>
<dbReference type="Proteomes" id="UP000772151">
    <property type="component" value="Unassembled WGS sequence"/>
</dbReference>
<reference evidence="8" key="1">
    <citation type="submission" date="2019-04" db="EMBL/GenBank/DDBJ databases">
        <title>Evolution of Biomass-Degrading Anaerobic Consortia Revealed by Metagenomics.</title>
        <authorList>
            <person name="Peng X."/>
        </authorList>
    </citation>
    <scope>NUCLEOTIDE SEQUENCE</scope>
    <source>
        <strain evidence="8">SIG242</strain>
    </source>
</reference>
<comment type="subcellular location">
    <subcellularLocation>
        <location evidence="4">Secreted</location>
    </subcellularLocation>
    <subcellularLocation>
        <location evidence="4">Bacterial flagellum</location>
    </subcellularLocation>
</comment>
<feature type="domain" description="Flagellin C-terminal" evidence="7">
    <location>
        <begin position="353"/>
        <end position="438"/>
    </location>
</feature>
<keyword evidence="8" id="KW-0969">Cilium</keyword>